<comment type="caution">
    <text evidence="7">The sequence shown here is derived from an EMBL/GenBank/DDBJ whole genome shotgun (WGS) entry which is preliminary data.</text>
</comment>
<proteinExistence type="inferred from homology"/>
<keyword evidence="4 5" id="KW-0648">Protein biosynthesis</keyword>
<evidence type="ECO:0000256" key="5">
    <source>
        <dbReference type="HAMAP-Rule" id="MF_03012"/>
    </source>
</evidence>
<reference evidence="7" key="1">
    <citation type="submission" date="2021-06" db="EMBL/GenBank/DDBJ databases">
        <authorList>
            <person name="Kallberg Y."/>
            <person name="Tangrot J."/>
            <person name="Rosling A."/>
        </authorList>
    </citation>
    <scope>NUCLEOTIDE SEQUENCE</scope>
    <source>
        <strain evidence="7">MT106</strain>
    </source>
</reference>
<evidence type="ECO:0000259" key="6">
    <source>
        <dbReference type="PROSITE" id="PS50250"/>
    </source>
</evidence>
<dbReference type="GO" id="GO:0016282">
    <property type="term" value="C:eukaryotic 43S preinitiation complex"/>
    <property type="evidence" value="ECO:0007669"/>
    <property type="project" value="UniProtKB-UniRule"/>
</dbReference>
<keyword evidence="3 5" id="KW-0396">Initiation factor</keyword>
<comment type="subunit">
    <text evidence="5">Component of the eukaryotic translation initiation factor 3 (eIF-3) complex.</text>
</comment>
<name>A0A9N8ZHZ7_9GLOM</name>
<evidence type="ECO:0000313" key="7">
    <source>
        <dbReference type="EMBL" id="CAG8496440.1"/>
    </source>
</evidence>
<sequence>MTYVNTVFTEDSLEVQASEFATYVSKLKGEPEETSPFLTETTNLLKENKNEQVFKKFADETIILLDAPEKDFEPLFNLLIAILKSASPETHHDLIRKTIQKFVDDKNEKAILKLKALQNLYNTLENTSPLRYYTFLAILEIAAKNDEIDAVLPQLSHLDNWVREWAISTELVRELYLIVSERLKEAGEIVKSYEFLLKYLKTFKDSTDLSSKEAATRAVVQAIKLPEILRFEDLLELKAIQTLTEEKIFELLRVFLNGTLKEYREFIGKNPEIIEKYELSDEGNIQKIRLLTLASLASEHVSRQVSYSTIANSLEINEDDVEMWTIDANLIEAKINQVTKTILVNRSTYRTFTTVQWQQLSEKLVGWRQSLDDILQVIANAKLMAQHANVNTNVAAAAAVANDGATALNDEGRNEQEEEGNENNR</sequence>
<organism evidence="7 8">
    <name type="scientific">Ambispora gerdemannii</name>
    <dbReference type="NCBI Taxonomy" id="144530"/>
    <lineage>
        <taxon>Eukaryota</taxon>
        <taxon>Fungi</taxon>
        <taxon>Fungi incertae sedis</taxon>
        <taxon>Mucoromycota</taxon>
        <taxon>Glomeromycotina</taxon>
        <taxon>Glomeromycetes</taxon>
        <taxon>Archaeosporales</taxon>
        <taxon>Ambisporaceae</taxon>
        <taxon>Ambispora</taxon>
    </lineage>
</organism>
<dbReference type="AlphaFoldDB" id="A0A9N8ZHZ7"/>
<dbReference type="GO" id="GO:0003743">
    <property type="term" value="F:translation initiation factor activity"/>
    <property type="evidence" value="ECO:0007669"/>
    <property type="project" value="UniProtKB-UniRule"/>
</dbReference>
<comment type="similarity">
    <text evidence="1">Belongs to the CSN7/EIF3M family. CSN7 subfamily.</text>
</comment>
<evidence type="ECO:0000256" key="1">
    <source>
        <dbReference type="ARBA" id="ARBA00008482"/>
    </source>
</evidence>
<dbReference type="PANTHER" id="PTHR15350">
    <property type="entry name" value="COP9 SIGNALOSOME COMPLEX SUBUNIT 7/DENDRITIC CELL PROTEIN GA17"/>
    <property type="match status" value="1"/>
</dbReference>
<dbReference type="SMART" id="SM00088">
    <property type="entry name" value="PINT"/>
    <property type="match status" value="1"/>
</dbReference>
<comment type="similarity">
    <text evidence="5">Belongs to the eIF-3 subunit M family.</text>
</comment>
<accession>A0A9N8ZHZ7</accession>
<dbReference type="InterPro" id="IPR040750">
    <property type="entry name" value="eIF3m_C_helix"/>
</dbReference>
<evidence type="ECO:0000313" key="8">
    <source>
        <dbReference type="Proteomes" id="UP000789831"/>
    </source>
</evidence>
<dbReference type="Proteomes" id="UP000789831">
    <property type="component" value="Unassembled WGS sequence"/>
</dbReference>
<dbReference type="GO" id="GO:0001732">
    <property type="term" value="P:formation of cytoplasmic translation initiation complex"/>
    <property type="evidence" value="ECO:0007669"/>
    <property type="project" value="UniProtKB-UniRule"/>
</dbReference>
<dbReference type="EMBL" id="CAJVPL010000432">
    <property type="protein sequence ID" value="CAG8496440.1"/>
    <property type="molecule type" value="Genomic_DNA"/>
</dbReference>
<feature type="domain" description="PCI" evidence="6">
    <location>
        <begin position="188"/>
        <end position="349"/>
    </location>
</feature>
<dbReference type="InterPro" id="IPR027528">
    <property type="entry name" value="eIF3m"/>
</dbReference>
<dbReference type="GO" id="GO:0033290">
    <property type="term" value="C:eukaryotic 48S preinitiation complex"/>
    <property type="evidence" value="ECO:0007669"/>
    <property type="project" value="UniProtKB-UniRule"/>
</dbReference>
<dbReference type="InterPro" id="IPR045237">
    <property type="entry name" value="COPS7/eIF3m"/>
</dbReference>
<dbReference type="PANTHER" id="PTHR15350:SF2">
    <property type="entry name" value="EUKARYOTIC TRANSLATION INITIATION FACTOR 3 SUBUNIT M"/>
    <property type="match status" value="1"/>
</dbReference>
<keyword evidence="2 5" id="KW-0963">Cytoplasm</keyword>
<dbReference type="InterPro" id="IPR000717">
    <property type="entry name" value="PCI_dom"/>
</dbReference>
<dbReference type="GO" id="GO:0071541">
    <property type="term" value="C:eukaryotic translation initiation factor 3 complex, eIF3m"/>
    <property type="evidence" value="ECO:0007669"/>
    <property type="project" value="UniProtKB-UniRule"/>
</dbReference>
<dbReference type="HAMAP" id="MF_03012">
    <property type="entry name" value="eIF3m"/>
    <property type="match status" value="1"/>
</dbReference>
<dbReference type="OrthoDB" id="10267031at2759"/>
<evidence type="ECO:0000256" key="2">
    <source>
        <dbReference type="ARBA" id="ARBA00022490"/>
    </source>
</evidence>
<comment type="subcellular location">
    <subcellularLocation>
        <location evidence="5">Cytoplasm</location>
    </subcellularLocation>
</comment>
<evidence type="ECO:0000256" key="4">
    <source>
        <dbReference type="ARBA" id="ARBA00022917"/>
    </source>
</evidence>
<gene>
    <name evidence="7" type="ORF">AGERDE_LOCUS4023</name>
</gene>
<dbReference type="InterPro" id="IPR016024">
    <property type="entry name" value="ARM-type_fold"/>
</dbReference>
<dbReference type="Pfam" id="PF18005">
    <property type="entry name" value="eIF3m_C_helix"/>
    <property type="match status" value="1"/>
</dbReference>
<dbReference type="Pfam" id="PF01399">
    <property type="entry name" value="PCI"/>
    <property type="match status" value="1"/>
</dbReference>
<dbReference type="PROSITE" id="PS50250">
    <property type="entry name" value="PCI"/>
    <property type="match status" value="1"/>
</dbReference>
<dbReference type="SUPFAM" id="SSF48371">
    <property type="entry name" value="ARM repeat"/>
    <property type="match status" value="1"/>
</dbReference>
<protein>
    <recommendedName>
        <fullName evidence="5">Eukaryotic translation initiation factor 3 subunit M</fullName>
        <shortName evidence="5">eIF3m</shortName>
    </recommendedName>
</protein>
<evidence type="ECO:0000256" key="3">
    <source>
        <dbReference type="ARBA" id="ARBA00022540"/>
    </source>
</evidence>
<keyword evidence="8" id="KW-1185">Reference proteome</keyword>
<comment type="function">
    <text evidence="5">Component of the eukaryotic translation initiation factor 3 (eIF-3) complex, which is involved in protein synthesis of a specialized repertoire of mRNAs and, together with other initiation factors, stimulates binding of mRNA and methionyl-tRNAi to the 40S ribosome. The eIF-3 complex specifically targets and initiates translation of a subset of mRNAs involved in cell proliferation.</text>
</comment>